<dbReference type="PROSITE" id="PS51257">
    <property type="entry name" value="PROKAR_LIPOPROTEIN"/>
    <property type="match status" value="1"/>
</dbReference>
<protein>
    <submittedName>
        <fullName evidence="1">SusD/RagB family nutrient-binding outer membrane lipoprotein</fullName>
    </submittedName>
</protein>
<dbReference type="Proteomes" id="UP000753961">
    <property type="component" value="Unassembled WGS sequence"/>
</dbReference>
<proteinExistence type="predicted"/>
<dbReference type="SUPFAM" id="SSF48452">
    <property type="entry name" value="TPR-like"/>
    <property type="match status" value="1"/>
</dbReference>
<dbReference type="EMBL" id="JAHVHU010000002">
    <property type="protein sequence ID" value="MBY5956892.1"/>
    <property type="molecule type" value="Genomic_DNA"/>
</dbReference>
<evidence type="ECO:0000313" key="2">
    <source>
        <dbReference type="Proteomes" id="UP000753961"/>
    </source>
</evidence>
<comment type="caution">
    <text evidence="1">The sequence shown here is derived from an EMBL/GenBank/DDBJ whole genome shotgun (WGS) entry which is preliminary data.</text>
</comment>
<accession>A0A953L5S2</accession>
<reference evidence="1" key="1">
    <citation type="submission" date="2021-06" db="EMBL/GenBank/DDBJ databases">
        <title>44 bacteria genomes isolated from Dapeng, Shenzhen.</title>
        <authorList>
            <person name="Zheng W."/>
            <person name="Yu S."/>
            <person name="Huang Y."/>
        </authorList>
    </citation>
    <scope>NUCLEOTIDE SEQUENCE</scope>
    <source>
        <strain evidence="1">DP5N28-2</strain>
    </source>
</reference>
<dbReference type="InterPro" id="IPR011990">
    <property type="entry name" value="TPR-like_helical_dom_sf"/>
</dbReference>
<gene>
    <name evidence="1" type="ORF">KUV50_02015</name>
</gene>
<keyword evidence="1" id="KW-0449">Lipoprotein</keyword>
<dbReference type="Pfam" id="PF12771">
    <property type="entry name" value="SusD-like_2"/>
    <property type="match status" value="2"/>
</dbReference>
<dbReference type="RefSeq" id="WP_222578410.1">
    <property type="nucleotide sequence ID" value="NZ_JAHVHU010000002.1"/>
</dbReference>
<dbReference type="InterPro" id="IPR041662">
    <property type="entry name" value="SusD-like_2"/>
</dbReference>
<sequence>MKYQHIYKLSFILLALFFMGCDKELTEANKNPNGIDPTEADPNLFLPSIMQGTARRYTFRGYGHFGGVMQHMQEDGWFGGYNNYQWTPENWNHWFAYLRNNEFVLEKAQNRGFTFLEGITTTMKALAFGTMTDLWGDIPYNEALKARDESEILFPTYDSQDVVYKGVLEQLNYASGLFALGDNTGSPGGADLYFQGDISKWQPFSNSLILRYAMRVSEKMPDLARQNIESVYQSGIYIKDHTEDVQRPFYNSDPWPTAESQSSTGSGFLRRKPCQTLVDVLYENQDPRGPVWFAPVHCRWVEDYTLDKPKDEFIRKNGELTNKVSLLHKEYVAEIAAGHVFTRHYNPDLLGEKLDTNVYVGVPPHMLEPSIHNENPTPGQIVQNQHVSQMAPMFAARTHDMLQSRVITATEIHFILAEAALKGWNVGNAEDHYKEGIRQSLAMWGVGEHFDSYIEQPNVKFNGTLEQIMEQKWIAGFTHALESWYDYRRTGYPVLETGRAALQSAVPVRILYGENELQFNEEKIREALERLESTPYSEAQGKNSQWAKPWLIQGTGKPW</sequence>
<name>A0A953L5S2_9BACT</name>
<dbReference type="AlphaFoldDB" id="A0A953L5S2"/>
<evidence type="ECO:0000313" key="1">
    <source>
        <dbReference type="EMBL" id="MBY5956892.1"/>
    </source>
</evidence>
<dbReference type="Gene3D" id="1.25.40.390">
    <property type="match status" value="2"/>
</dbReference>
<keyword evidence="2" id="KW-1185">Reference proteome</keyword>
<organism evidence="1 2">
    <name type="scientific">Membranihabitans marinus</name>
    <dbReference type="NCBI Taxonomy" id="1227546"/>
    <lineage>
        <taxon>Bacteria</taxon>
        <taxon>Pseudomonadati</taxon>
        <taxon>Bacteroidota</taxon>
        <taxon>Saprospiria</taxon>
        <taxon>Saprospirales</taxon>
        <taxon>Saprospiraceae</taxon>
        <taxon>Membranihabitans</taxon>
    </lineage>
</organism>